<keyword evidence="1" id="KW-1133">Transmembrane helix</keyword>
<sequence>MPLKLPNKSLTRADIIDHYLLKVIEEKLPLHKIRPELEEHHVPDEEIRIIVRFIDEELQRQVIKESRKKKSRALTRVGLFLVVVGMGITIATYTGWIDMGDEFLIAYGPVLSGMSLVMAGRVRR</sequence>
<dbReference type="EMBL" id="BAABJX010000021">
    <property type="protein sequence ID" value="GAA4829644.1"/>
    <property type="molecule type" value="Genomic_DNA"/>
</dbReference>
<protein>
    <recommendedName>
        <fullName evidence="4">DUF2335 domain-containing protein</fullName>
    </recommendedName>
</protein>
<keyword evidence="1" id="KW-0472">Membrane</keyword>
<dbReference type="Proteomes" id="UP001500298">
    <property type="component" value="Unassembled WGS sequence"/>
</dbReference>
<dbReference type="RefSeq" id="WP_345370361.1">
    <property type="nucleotide sequence ID" value="NZ_BAABJX010000021.1"/>
</dbReference>
<evidence type="ECO:0000313" key="2">
    <source>
        <dbReference type="EMBL" id="GAA4829644.1"/>
    </source>
</evidence>
<keyword evidence="3" id="KW-1185">Reference proteome</keyword>
<gene>
    <name evidence="2" type="ORF">GCM10023331_13640</name>
</gene>
<evidence type="ECO:0000256" key="1">
    <source>
        <dbReference type="SAM" id="Phobius"/>
    </source>
</evidence>
<evidence type="ECO:0000313" key="3">
    <source>
        <dbReference type="Proteomes" id="UP001500298"/>
    </source>
</evidence>
<accession>A0ABP9D765</accession>
<organism evidence="2 3">
    <name type="scientific">Algivirga pacifica</name>
    <dbReference type="NCBI Taxonomy" id="1162670"/>
    <lineage>
        <taxon>Bacteria</taxon>
        <taxon>Pseudomonadati</taxon>
        <taxon>Bacteroidota</taxon>
        <taxon>Cytophagia</taxon>
        <taxon>Cytophagales</taxon>
        <taxon>Flammeovirgaceae</taxon>
        <taxon>Algivirga</taxon>
    </lineage>
</organism>
<comment type="caution">
    <text evidence="2">The sequence shown here is derived from an EMBL/GenBank/DDBJ whole genome shotgun (WGS) entry which is preliminary data.</text>
</comment>
<feature type="transmembrane region" description="Helical" evidence="1">
    <location>
        <begin position="103"/>
        <end position="122"/>
    </location>
</feature>
<evidence type="ECO:0008006" key="4">
    <source>
        <dbReference type="Google" id="ProtNLM"/>
    </source>
</evidence>
<keyword evidence="1" id="KW-0812">Transmembrane</keyword>
<feature type="transmembrane region" description="Helical" evidence="1">
    <location>
        <begin position="77"/>
        <end position="97"/>
    </location>
</feature>
<proteinExistence type="predicted"/>
<reference evidence="3" key="1">
    <citation type="journal article" date="2019" name="Int. J. Syst. Evol. Microbiol.">
        <title>The Global Catalogue of Microorganisms (GCM) 10K type strain sequencing project: providing services to taxonomists for standard genome sequencing and annotation.</title>
        <authorList>
            <consortium name="The Broad Institute Genomics Platform"/>
            <consortium name="The Broad Institute Genome Sequencing Center for Infectious Disease"/>
            <person name="Wu L."/>
            <person name="Ma J."/>
        </authorList>
    </citation>
    <scope>NUCLEOTIDE SEQUENCE [LARGE SCALE GENOMIC DNA]</scope>
    <source>
        <strain evidence="3">JCM 18326</strain>
    </source>
</reference>
<name>A0ABP9D765_9BACT</name>